<dbReference type="RefSeq" id="WP_251262985.1">
    <property type="nucleotide sequence ID" value="NZ_JAMQGP010000011.1"/>
</dbReference>
<protein>
    <submittedName>
        <fullName evidence="2">GNAT family N-acetyltransferase</fullName>
    </submittedName>
</protein>
<keyword evidence="3" id="KW-1185">Reference proteome</keyword>
<dbReference type="Gene3D" id="3.40.630.30">
    <property type="match status" value="1"/>
</dbReference>
<dbReference type="AlphaFoldDB" id="A0AA42B8X2"/>
<evidence type="ECO:0000313" key="3">
    <source>
        <dbReference type="Proteomes" id="UP001165393"/>
    </source>
</evidence>
<gene>
    <name evidence="2" type="ORF">NAF29_17800</name>
</gene>
<evidence type="ECO:0000313" key="2">
    <source>
        <dbReference type="EMBL" id="MCM2681504.1"/>
    </source>
</evidence>
<name>A0AA42B8X2_9GAMM</name>
<dbReference type="EMBL" id="JAMQGP010000011">
    <property type="protein sequence ID" value="MCM2681504.1"/>
    <property type="molecule type" value="Genomic_DNA"/>
</dbReference>
<accession>A0AA42B8X2</accession>
<proteinExistence type="predicted"/>
<sequence>MLDTNASEATNIELTDAWQQCLYKHCFSPSQVLHYARSFTGDKETRYAYVRSISNSGLKRIAPLRNYFVTHAAPRTPLSPSQTMPLFNSLLEQPWHMATIGLASKNNEFIQQIQSYLKAQRIPFKLEPQFTNWQLRLDVSPEEYFAQRPSQLKNTLKRKKNKLLREQRQWHCQLVSSVESFERGFADYKSIYDASWKPVEENISFIKEFSKLAAERGWLRMALLYIDNEPAAAQIWFNYQGKTNIFKLAYHPKFKNYSAGTLLTEFLMRHVLEQDSVKWVDFGMGDEPYKQDWMNISEQCYTVTAFNNRSFFGTLARIRYDILPRLKQRLLR</sequence>
<organism evidence="2 3">
    <name type="scientific">Echinimonas agarilytica</name>
    <dbReference type="NCBI Taxonomy" id="1215918"/>
    <lineage>
        <taxon>Bacteria</taxon>
        <taxon>Pseudomonadati</taxon>
        <taxon>Pseudomonadota</taxon>
        <taxon>Gammaproteobacteria</taxon>
        <taxon>Alteromonadales</taxon>
        <taxon>Echinimonadaceae</taxon>
        <taxon>Echinimonas</taxon>
    </lineage>
</organism>
<reference evidence="2 3" key="1">
    <citation type="journal article" date="2013" name="Antonie Van Leeuwenhoek">
        <title>Echinimonas agarilytica gen. nov., sp. nov., a new gammaproteobacterium isolated from the sea urchin Strongylocentrotus intermedius.</title>
        <authorList>
            <person name="Nedashkovskaya O.I."/>
            <person name="Stenkova A.M."/>
            <person name="Zhukova N.V."/>
            <person name="Van Trappen S."/>
            <person name="Lee J.S."/>
            <person name="Kim S.B."/>
        </authorList>
    </citation>
    <scope>NUCLEOTIDE SEQUENCE [LARGE SCALE GENOMIC DNA]</scope>
    <source>
        <strain evidence="2 3">KMM 6351</strain>
    </source>
</reference>
<dbReference type="Proteomes" id="UP001165393">
    <property type="component" value="Unassembled WGS sequence"/>
</dbReference>
<evidence type="ECO:0000259" key="1">
    <source>
        <dbReference type="Pfam" id="PF13480"/>
    </source>
</evidence>
<dbReference type="InterPro" id="IPR016181">
    <property type="entry name" value="Acyl_CoA_acyltransferase"/>
</dbReference>
<comment type="caution">
    <text evidence="2">The sequence shown here is derived from an EMBL/GenBank/DDBJ whole genome shotgun (WGS) entry which is preliminary data.</text>
</comment>
<dbReference type="Pfam" id="PF13480">
    <property type="entry name" value="Acetyltransf_6"/>
    <property type="match status" value="1"/>
</dbReference>
<dbReference type="InterPro" id="IPR038740">
    <property type="entry name" value="BioF2-like_GNAT_dom"/>
</dbReference>
<dbReference type="SUPFAM" id="SSF55729">
    <property type="entry name" value="Acyl-CoA N-acyltransferases (Nat)"/>
    <property type="match status" value="1"/>
</dbReference>
<feature type="domain" description="BioF2-like acetyltransferase" evidence="1">
    <location>
        <begin position="152"/>
        <end position="291"/>
    </location>
</feature>